<dbReference type="EMBL" id="VSRR010072556">
    <property type="protein sequence ID" value="MPC86802.1"/>
    <property type="molecule type" value="Genomic_DNA"/>
</dbReference>
<proteinExistence type="predicted"/>
<dbReference type="Proteomes" id="UP000324222">
    <property type="component" value="Unassembled WGS sequence"/>
</dbReference>
<name>A0A5B7ISE7_PORTR</name>
<accession>A0A5B7ISE7</accession>
<sequence>MGPYNHSCYSDIDRRVCSCSLAYFNFRSSSTGQAQLVWGCWELQAGDGVCGQGAGRDLVGLHRPSRLWLSSTYVTLFS</sequence>
<organism evidence="1 2">
    <name type="scientific">Portunus trituberculatus</name>
    <name type="common">Swimming crab</name>
    <name type="synonym">Neptunus trituberculatus</name>
    <dbReference type="NCBI Taxonomy" id="210409"/>
    <lineage>
        <taxon>Eukaryota</taxon>
        <taxon>Metazoa</taxon>
        <taxon>Ecdysozoa</taxon>
        <taxon>Arthropoda</taxon>
        <taxon>Crustacea</taxon>
        <taxon>Multicrustacea</taxon>
        <taxon>Malacostraca</taxon>
        <taxon>Eumalacostraca</taxon>
        <taxon>Eucarida</taxon>
        <taxon>Decapoda</taxon>
        <taxon>Pleocyemata</taxon>
        <taxon>Brachyura</taxon>
        <taxon>Eubrachyura</taxon>
        <taxon>Portunoidea</taxon>
        <taxon>Portunidae</taxon>
        <taxon>Portuninae</taxon>
        <taxon>Portunus</taxon>
    </lineage>
</organism>
<keyword evidence="2" id="KW-1185">Reference proteome</keyword>
<evidence type="ECO:0000313" key="1">
    <source>
        <dbReference type="EMBL" id="MPC86802.1"/>
    </source>
</evidence>
<reference evidence="1 2" key="1">
    <citation type="submission" date="2019-05" db="EMBL/GenBank/DDBJ databases">
        <title>Another draft genome of Portunus trituberculatus and its Hox gene families provides insights of decapod evolution.</title>
        <authorList>
            <person name="Jeong J.-H."/>
            <person name="Song I."/>
            <person name="Kim S."/>
            <person name="Choi T."/>
            <person name="Kim D."/>
            <person name="Ryu S."/>
            <person name="Kim W."/>
        </authorList>
    </citation>
    <scope>NUCLEOTIDE SEQUENCE [LARGE SCALE GENOMIC DNA]</scope>
    <source>
        <tissue evidence="1">Muscle</tissue>
    </source>
</reference>
<protein>
    <submittedName>
        <fullName evidence="1">Uncharacterized protein</fullName>
    </submittedName>
</protein>
<evidence type="ECO:0000313" key="2">
    <source>
        <dbReference type="Proteomes" id="UP000324222"/>
    </source>
</evidence>
<comment type="caution">
    <text evidence="1">The sequence shown here is derived from an EMBL/GenBank/DDBJ whole genome shotgun (WGS) entry which is preliminary data.</text>
</comment>
<gene>
    <name evidence="1" type="ORF">E2C01_081638</name>
</gene>
<dbReference type="AlphaFoldDB" id="A0A5B7ISE7"/>